<dbReference type="AlphaFoldDB" id="A0A0T5X972"/>
<feature type="transmembrane region" description="Helical" evidence="1">
    <location>
        <begin position="25"/>
        <end position="45"/>
    </location>
</feature>
<comment type="caution">
    <text evidence="2">The sequence shown here is derived from an EMBL/GenBank/DDBJ whole genome shotgun (WGS) entry which is preliminary data.</text>
</comment>
<organism evidence="2 3">
    <name type="scientific">Acetomicrobium hydrogeniformans ATCC BAA-1850</name>
    <dbReference type="NCBI Taxonomy" id="592015"/>
    <lineage>
        <taxon>Bacteria</taxon>
        <taxon>Thermotogati</taxon>
        <taxon>Synergistota</taxon>
        <taxon>Synergistia</taxon>
        <taxon>Synergistales</taxon>
        <taxon>Acetomicrobiaceae</taxon>
        <taxon>Acetomicrobium</taxon>
    </lineage>
</organism>
<protein>
    <submittedName>
        <fullName evidence="2">Uncharacterized protein</fullName>
    </submittedName>
</protein>
<evidence type="ECO:0000313" key="2">
    <source>
        <dbReference type="EMBL" id="KRT34905.1"/>
    </source>
</evidence>
<keyword evidence="3" id="KW-1185">Reference proteome</keyword>
<evidence type="ECO:0000256" key="1">
    <source>
        <dbReference type="SAM" id="Phobius"/>
    </source>
</evidence>
<keyword evidence="1" id="KW-0812">Transmembrane</keyword>
<name>A0A0T5X972_9BACT</name>
<evidence type="ECO:0000313" key="3">
    <source>
        <dbReference type="Proteomes" id="UP000005273"/>
    </source>
</evidence>
<proteinExistence type="predicted"/>
<dbReference type="EMBL" id="ACJX03000001">
    <property type="protein sequence ID" value="KRT34905.1"/>
    <property type="molecule type" value="Genomic_DNA"/>
</dbReference>
<sequence>MRFADKSFLRYFLGQRIKEKAPVKWIFYCALSLLLCPSVGIFYIITNIKEV</sequence>
<reference evidence="3" key="1">
    <citation type="submission" date="2012-09" db="EMBL/GenBank/DDBJ databases">
        <authorList>
            <person name="Weinstock G."/>
            <person name="Sodergren E."/>
            <person name="Clifton S."/>
            <person name="Fulton L."/>
            <person name="Fulton B."/>
            <person name="Courtney L."/>
            <person name="Fronick C."/>
            <person name="Harrison M."/>
            <person name="Strong C."/>
            <person name="Farmer C."/>
            <person name="Delehaunty K."/>
            <person name="Markovic C."/>
            <person name="Hall O."/>
            <person name="Minx P."/>
            <person name="Tomlinson C."/>
            <person name="Mitreva M."/>
            <person name="Nelson J."/>
            <person name="Hou S."/>
            <person name="Wollam A."/>
            <person name="Pepin K.H."/>
            <person name="Johnson M."/>
            <person name="Bhonagiri V."/>
            <person name="Nash W.E."/>
            <person name="Suruliraj S."/>
            <person name="Warren W."/>
            <person name="Chinwalla A."/>
            <person name="Mardis E.R."/>
            <person name="Wilson R.K."/>
        </authorList>
    </citation>
    <scope>NUCLEOTIDE SEQUENCE [LARGE SCALE GENOMIC DNA]</scope>
    <source>
        <strain evidence="3">OS1</strain>
    </source>
</reference>
<accession>A0A0T5X972</accession>
<gene>
    <name evidence="2" type="ORF">HMPREF1705_04156</name>
</gene>
<dbReference type="STRING" id="592015.HMPREF1705_04156"/>
<keyword evidence="1" id="KW-1133">Transmembrane helix</keyword>
<keyword evidence="1" id="KW-0472">Membrane</keyword>
<dbReference type="Proteomes" id="UP000005273">
    <property type="component" value="Unassembled WGS sequence"/>
</dbReference>